<proteinExistence type="predicted"/>
<dbReference type="EMBL" id="RZHG01000010">
    <property type="protein sequence ID" value="RUR32502.1"/>
    <property type="molecule type" value="Genomic_DNA"/>
</dbReference>
<protein>
    <submittedName>
        <fullName evidence="2">Uncharacterized protein</fullName>
    </submittedName>
</protein>
<dbReference type="Proteomes" id="UP000287336">
    <property type="component" value="Unassembled WGS sequence"/>
</dbReference>
<organism evidence="2 3">
    <name type="scientific">Vreelandella andesensis</name>
    <dbReference type="NCBI Taxonomy" id="447567"/>
    <lineage>
        <taxon>Bacteria</taxon>
        <taxon>Pseudomonadati</taxon>
        <taxon>Pseudomonadota</taxon>
        <taxon>Gammaproteobacteria</taxon>
        <taxon>Oceanospirillales</taxon>
        <taxon>Halomonadaceae</taxon>
        <taxon>Vreelandella</taxon>
    </lineage>
</organism>
<dbReference type="OrthoDB" id="7433394at2"/>
<gene>
    <name evidence="2" type="ORF">ELY33_06105</name>
</gene>
<sequence>MKTILKNIPFFIIGSFAISNAVASETFVCNTSEHTVFVNATPSNEFHYTAWNKPKSITDEPDMLVVGGEEITEGTGVCRTTRWEFNNSNVKYIISTPMACGVKMPPPNATGQLSVLINDRHIQSWWCLE</sequence>
<dbReference type="AlphaFoldDB" id="A0A3S0YKK1"/>
<reference evidence="2 3" key="1">
    <citation type="submission" date="2018-12" db="EMBL/GenBank/DDBJ databases">
        <title>three novel Halomonas strain isolated from plants.</title>
        <authorList>
            <person name="Sun C."/>
        </authorList>
    </citation>
    <scope>NUCLEOTIDE SEQUENCE [LARGE SCALE GENOMIC DNA]</scope>
    <source>
        <strain evidence="2 3">DSM 19434</strain>
    </source>
</reference>
<keyword evidence="3" id="KW-1185">Reference proteome</keyword>
<evidence type="ECO:0000256" key="1">
    <source>
        <dbReference type="SAM" id="SignalP"/>
    </source>
</evidence>
<evidence type="ECO:0000313" key="3">
    <source>
        <dbReference type="Proteomes" id="UP000287336"/>
    </source>
</evidence>
<feature type="signal peptide" evidence="1">
    <location>
        <begin position="1"/>
        <end position="23"/>
    </location>
</feature>
<evidence type="ECO:0000313" key="2">
    <source>
        <dbReference type="EMBL" id="RUR32502.1"/>
    </source>
</evidence>
<name>A0A3S0YKK1_9GAMM</name>
<comment type="caution">
    <text evidence="2">The sequence shown here is derived from an EMBL/GenBank/DDBJ whole genome shotgun (WGS) entry which is preliminary data.</text>
</comment>
<dbReference type="RefSeq" id="WP_126945471.1">
    <property type="nucleotide sequence ID" value="NZ_RZHG01000010.1"/>
</dbReference>
<keyword evidence="1" id="KW-0732">Signal</keyword>
<feature type="chain" id="PRO_5018596668" evidence="1">
    <location>
        <begin position="24"/>
        <end position="129"/>
    </location>
</feature>
<accession>A0A3S0YKK1</accession>